<feature type="transmembrane region" description="Helical" evidence="6">
    <location>
        <begin position="226"/>
        <end position="253"/>
    </location>
</feature>
<evidence type="ECO:0000313" key="9">
    <source>
        <dbReference type="EMBL" id="SFN26754.1"/>
    </source>
</evidence>
<keyword evidence="10" id="KW-1185">Reference proteome</keyword>
<evidence type="ECO:0000259" key="8">
    <source>
        <dbReference type="Pfam" id="PF13567"/>
    </source>
</evidence>
<evidence type="ECO:0000256" key="4">
    <source>
        <dbReference type="ARBA" id="ARBA00022989"/>
    </source>
</evidence>
<keyword evidence="2" id="KW-1003">Cell membrane</keyword>
<dbReference type="STRING" id="684065.SAMN05421738_10979"/>
<dbReference type="Pfam" id="PF13567">
    <property type="entry name" value="DUF4131"/>
    <property type="match status" value="1"/>
</dbReference>
<feature type="transmembrane region" description="Helical" evidence="6">
    <location>
        <begin position="426"/>
        <end position="444"/>
    </location>
</feature>
<evidence type="ECO:0000259" key="7">
    <source>
        <dbReference type="Pfam" id="PF03772"/>
    </source>
</evidence>
<dbReference type="EMBL" id="FOUZ01000009">
    <property type="protein sequence ID" value="SFN26754.1"/>
    <property type="molecule type" value="Genomic_DNA"/>
</dbReference>
<gene>
    <name evidence="9" type="ORF">SAMN05421738_10979</name>
</gene>
<evidence type="ECO:0000256" key="5">
    <source>
        <dbReference type="ARBA" id="ARBA00023136"/>
    </source>
</evidence>
<dbReference type="InterPro" id="IPR004477">
    <property type="entry name" value="ComEC_N"/>
</dbReference>
<dbReference type="RefSeq" id="WP_092908504.1">
    <property type="nucleotide sequence ID" value="NZ_FOUZ01000009.1"/>
</dbReference>
<dbReference type="Pfam" id="PF03772">
    <property type="entry name" value="Competence"/>
    <property type="match status" value="1"/>
</dbReference>
<accession>A0A1I4XLQ1</accession>
<dbReference type="Proteomes" id="UP000199149">
    <property type="component" value="Unassembled WGS sequence"/>
</dbReference>
<dbReference type="AlphaFoldDB" id="A0A1I4XLQ1"/>
<feature type="transmembrane region" description="Helical" evidence="6">
    <location>
        <begin position="53"/>
        <end position="71"/>
    </location>
</feature>
<evidence type="ECO:0000256" key="6">
    <source>
        <dbReference type="SAM" id="Phobius"/>
    </source>
</evidence>
<dbReference type="PANTHER" id="PTHR30619">
    <property type="entry name" value="DNA INTERNALIZATION/COMPETENCE PROTEIN COMEC/REC2"/>
    <property type="match status" value="1"/>
</dbReference>
<evidence type="ECO:0000256" key="2">
    <source>
        <dbReference type="ARBA" id="ARBA00022475"/>
    </source>
</evidence>
<evidence type="ECO:0000256" key="1">
    <source>
        <dbReference type="ARBA" id="ARBA00004651"/>
    </source>
</evidence>
<feature type="transmembrane region" description="Helical" evidence="6">
    <location>
        <begin position="5"/>
        <end position="23"/>
    </location>
</feature>
<evidence type="ECO:0000313" key="10">
    <source>
        <dbReference type="Proteomes" id="UP000199149"/>
    </source>
</evidence>
<feature type="transmembrane region" description="Helical" evidence="6">
    <location>
        <begin position="29"/>
        <end position="46"/>
    </location>
</feature>
<evidence type="ECO:0000256" key="3">
    <source>
        <dbReference type="ARBA" id="ARBA00022692"/>
    </source>
</evidence>
<keyword evidence="5 6" id="KW-0472">Membrane</keyword>
<feature type="transmembrane region" description="Helical" evidence="6">
    <location>
        <begin position="335"/>
        <end position="354"/>
    </location>
</feature>
<organism evidence="9 10">
    <name type="scientific">Algoriella xinjiangensis</name>
    <dbReference type="NCBI Taxonomy" id="684065"/>
    <lineage>
        <taxon>Bacteria</taxon>
        <taxon>Pseudomonadati</taxon>
        <taxon>Bacteroidota</taxon>
        <taxon>Flavobacteriia</taxon>
        <taxon>Flavobacteriales</taxon>
        <taxon>Weeksellaceae</taxon>
        <taxon>Algoriella</taxon>
    </lineage>
</organism>
<dbReference type="OrthoDB" id="9761531at2"/>
<proteinExistence type="predicted"/>
<dbReference type="PANTHER" id="PTHR30619:SF1">
    <property type="entry name" value="RECOMBINATION PROTEIN 2"/>
    <property type="match status" value="1"/>
</dbReference>
<feature type="domain" description="DUF4131" evidence="8">
    <location>
        <begin position="29"/>
        <end position="170"/>
    </location>
</feature>
<reference evidence="10" key="1">
    <citation type="submission" date="2016-10" db="EMBL/GenBank/DDBJ databases">
        <authorList>
            <person name="Varghese N."/>
            <person name="Submissions S."/>
        </authorList>
    </citation>
    <scope>NUCLEOTIDE SEQUENCE [LARGE SCALE GENOMIC DNA]</scope>
    <source>
        <strain evidence="10">XJ109</strain>
    </source>
</reference>
<name>A0A1I4XLQ1_9FLAO</name>
<sequence length="658" mass="77314">MKKYLFFILTICFSIGIIISELLIPATNLRIIFFLIIALLFISVLKNKNRQNIYPYLGISIILGVYIHQNYNRDRNKEIEQTSKIFLLKVVNQANKSEKYHNYVVKDLENNQQLILHLKHQKHEYYPNDELIIYSKSVEIQGVLNPNQFDYKQFLARKRIYSQLFVDTIIAKHKDGSGWKNWSVKSKESIREKLKQHGYNLESRAIISSMLLGDRTELSPELNQSYIATGVVHILSISGLHVMMIYMILQFVLKPLIRLKNGRKTRIILSLIIIWFFAFYVELQPPVFRSALMITIYYCSELLNRPKNIYHTLSLSAFIILLFQPNFLFDVGFQLSFSAVFFIVWLNPIFEHYFTVNNDFLRRIKVMTETSISAQLGTLPISVFYFNQFSSLFLFGNLVLIPASFLMICGGIISILLVIFDLNIPAYTWLYNQFIYVSNYYIYWLSSFGNFVIKDVYISMFTAILLIVILYCLKPIFLKKSKLALLIAFGSLFLIETDRFLAIYHLNNSNELIVFNQYKNSVIGIRNGRNFSVLSENLLDDKTYQYTIKPYKIKNRIKQIDFYSYQSNFKHTHFIKHQNSIETKTFQLLLNEENKTDLPYYVLVHQSKIYPFEKSPKLKRVIADASNYPSIVTELETKYSFDSVLWKTSKQGYFSIKF</sequence>
<protein>
    <submittedName>
        <fullName evidence="9">Competence protein ComEC</fullName>
    </submittedName>
</protein>
<feature type="transmembrane region" description="Helical" evidence="6">
    <location>
        <begin position="366"/>
        <end position="386"/>
    </location>
</feature>
<dbReference type="NCBIfam" id="TIGR00360">
    <property type="entry name" value="ComEC_N-term"/>
    <property type="match status" value="1"/>
</dbReference>
<dbReference type="InterPro" id="IPR025405">
    <property type="entry name" value="DUF4131"/>
</dbReference>
<feature type="transmembrane region" description="Helical" evidence="6">
    <location>
        <begin position="265"/>
        <end position="281"/>
    </location>
</feature>
<feature type="transmembrane region" description="Helical" evidence="6">
    <location>
        <begin position="456"/>
        <end position="473"/>
    </location>
</feature>
<feature type="transmembrane region" description="Helical" evidence="6">
    <location>
        <begin position="392"/>
        <end position="419"/>
    </location>
</feature>
<comment type="subcellular location">
    <subcellularLocation>
        <location evidence="1">Cell membrane</location>
        <topology evidence="1">Multi-pass membrane protein</topology>
    </subcellularLocation>
</comment>
<dbReference type="InterPro" id="IPR052159">
    <property type="entry name" value="Competence_DNA_uptake"/>
</dbReference>
<keyword evidence="4 6" id="KW-1133">Transmembrane helix</keyword>
<feature type="domain" description="ComEC/Rec2-related protein" evidence="7">
    <location>
        <begin position="210"/>
        <end position="473"/>
    </location>
</feature>
<keyword evidence="3 6" id="KW-0812">Transmembrane</keyword>
<dbReference type="GO" id="GO:0005886">
    <property type="term" value="C:plasma membrane"/>
    <property type="evidence" value="ECO:0007669"/>
    <property type="project" value="UniProtKB-SubCell"/>
</dbReference>